<comment type="subcellular location">
    <subcellularLocation>
        <location evidence="1">Cell membrane</location>
        <topology evidence="1">Multi-pass membrane protein</topology>
    </subcellularLocation>
</comment>
<evidence type="ECO:0000256" key="6">
    <source>
        <dbReference type="ARBA" id="ARBA00022989"/>
    </source>
</evidence>
<proteinExistence type="inferred from homology"/>
<keyword evidence="4 10" id="KW-0812">Transmembrane</keyword>
<dbReference type="Pfam" id="PF00571">
    <property type="entry name" value="CBS"/>
    <property type="match status" value="2"/>
</dbReference>
<keyword evidence="8 10" id="KW-0472">Membrane</keyword>
<dbReference type="InterPro" id="IPR051676">
    <property type="entry name" value="UPF0053_domain"/>
</dbReference>
<evidence type="ECO:0000256" key="2">
    <source>
        <dbReference type="ARBA" id="ARBA00006337"/>
    </source>
</evidence>
<keyword evidence="15" id="KW-1185">Reference proteome</keyword>
<dbReference type="SUPFAM" id="SSF56176">
    <property type="entry name" value="FAD-binding/transporter-associated domain-like"/>
    <property type="match status" value="1"/>
</dbReference>
<dbReference type="KEGG" id="psai:C3B54_111465"/>
<dbReference type="Pfam" id="PF03471">
    <property type="entry name" value="CorC_HlyC"/>
    <property type="match status" value="1"/>
</dbReference>
<dbReference type="Pfam" id="PF01595">
    <property type="entry name" value="CNNM"/>
    <property type="match status" value="1"/>
</dbReference>
<dbReference type="OrthoDB" id="110231at2"/>
<dbReference type="Gene3D" id="3.10.580.10">
    <property type="entry name" value="CBS-domain"/>
    <property type="match status" value="1"/>
</dbReference>
<dbReference type="InterPro" id="IPR046342">
    <property type="entry name" value="CBS_dom_sf"/>
</dbReference>
<dbReference type="GO" id="GO:0050660">
    <property type="term" value="F:flavin adenine dinucleotide binding"/>
    <property type="evidence" value="ECO:0007669"/>
    <property type="project" value="InterPro"/>
</dbReference>
<gene>
    <name evidence="14" type="ORF">C3B54_111465</name>
</gene>
<keyword evidence="6 10" id="KW-1133">Transmembrane helix</keyword>
<sequence length="439" mass="47749">MSTELILLLTGVLLAVGTGVFVGSEFALLNLDRSELEARRDRGAKGYGPTIAALKRTSTHLSSAQLGITLTTLLAGYTLEPSISYYLAGPLQSLGLGEDFIRPVGAVLAIVLATALSMIVGELVPKNYALAVPEATAKVLIPLQLAFTWTFRPFIAVLNGSANKILLAMGIEPKEELSAARTADELSALVRRSALHGLLEQDTATLLSRTLAFAELNAEDVMTPRTRVESVHRSDSAEHIVDLAGRTGFSRFPVVDDSIDEVRGVVHIKAAMAVPRDRRSDVPASALQSDVVRVPETMPLDALLTELRGRGYQLAIVVDEYGGTSGVATLEDLVEELIGEVSDEHDRRPLDVVRARDWFTFPGRWRPDELEDQTGVKLPEEGHFETVAGFVIEQLGRLAEVGDTVTIESGTIRVERLDGRRIERLRFTPDIRAAEVELL</sequence>
<dbReference type="InterPro" id="IPR044751">
    <property type="entry name" value="Ion_transp-like_CBS"/>
</dbReference>
<evidence type="ECO:0000313" key="14">
    <source>
        <dbReference type="EMBL" id="AVG24407.1"/>
    </source>
</evidence>
<dbReference type="PROSITE" id="PS51846">
    <property type="entry name" value="CNNM"/>
    <property type="match status" value="1"/>
</dbReference>
<evidence type="ECO:0000256" key="5">
    <source>
        <dbReference type="ARBA" id="ARBA00022737"/>
    </source>
</evidence>
<feature type="transmembrane region" description="Helical" evidence="11">
    <location>
        <begin position="6"/>
        <end position="31"/>
    </location>
</feature>
<evidence type="ECO:0000256" key="11">
    <source>
        <dbReference type="SAM" id="Phobius"/>
    </source>
</evidence>
<evidence type="ECO:0000256" key="9">
    <source>
        <dbReference type="PROSITE-ProRule" id="PRU00703"/>
    </source>
</evidence>
<dbReference type="PROSITE" id="PS51371">
    <property type="entry name" value="CBS"/>
    <property type="match status" value="2"/>
</dbReference>
<evidence type="ECO:0000259" key="13">
    <source>
        <dbReference type="PROSITE" id="PS51846"/>
    </source>
</evidence>
<comment type="similarity">
    <text evidence="2">Belongs to the UPF0053 family.</text>
</comment>
<dbReference type="InterPro" id="IPR016169">
    <property type="entry name" value="FAD-bd_PCMH_sub2"/>
</dbReference>
<dbReference type="PANTHER" id="PTHR43099">
    <property type="entry name" value="UPF0053 PROTEIN YRKA"/>
    <property type="match status" value="1"/>
</dbReference>
<dbReference type="SMART" id="SM00116">
    <property type="entry name" value="CBS"/>
    <property type="match status" value="2"/>
</dbReference>
<feature type="domain" description="CBS" evidence="12">
    <location>
        <begin position="287"/>
        <end position="344"/>
    </location>
</feature>
<evidence type="ECO:0000256" key="7">
    <source>
        <dbReference type="ARBA" id="ARBA00023122"/>
    </source>
</evidence>
<dbReference type="Proteomes" id="UP000243077">
    <property type="component" value="Chromosome"/>
</dbReference>
<evidence type="ECO:0000256" key="4">
    <source>
        <dbReference type="ARBA" id="ARBA00022692"/>
    </source>
</evidence>
<feature type="domain" description="CBS" evidence="12">
    <location>
        <begin position="222"/>
        <end position="282"/>
    </location>
</feature>
<dbReference type="InterPro" id="IPR036318">
    <property type="entry name" value="FAD-bd_PCMH-like_sf"/>
</dbReference>
<evidence type="ECO:0000259" key="12">
    <source>
        <dbReference type="PROSITE" id="PS51371"/>
    </source>
</evidence>
<dbReference type="PANTHER" id="PTHR43099:SF6">
    <property type="entry name" value="UPF0053 PROTEIN RV1842C"/>
    <property type="match status" value="1"/>
</dbReference>
<evidence type="ECO:0000256" key="8">
    <source>
        <dbReference type="ARBA" id="ARBA00023136"/>
    </source>
</evidence>
<evidence type="ECO:0000256" key="1">
    <source>
        <dbReference type="ARBA" id="ARBA00004651"/>
    </source>
</evidence>
<protein>
    <submittedName>
        <fullName evidence="14">Hemolysin-related CorB/C divalent ion transporter</fullName>
    </submittedName>
</protein>
<accession>A0A2L2BS01</accession>
<dbReference type="GO" id="GO:0005886">
    <property type="term" value="C:plasma membrane"/>
    <property type="evidence" value="ECO:0007669"/>
    <property type="project" value="UniProtKB-SubCell"/>
</dbReference>
<keyword evidence="5" id="KW-0677">Repeat</keyword>
<evidence type="ECO:0000313" key="15">
    <source>
        <dbReference type="Proteomes" id="UP000243077"/>
    </source>
</evidence>
<dbReference type="SUPFAM" id="SSF54631">
    <property type="entry name" value="CBS-domain pair"/>
    <property type="match status" value="1"/>
</dbReference>
<dbReference type="SMART" id="SM01091">
    <property type="entry name" value="CorC_HlyC"/>
    <property type="match status" value="1"/>
</dbReference>
<reference evidence="14 15" key="1">
    <citation type="submission" date="2018-02" db="EMBL/GenBank/DDBJ databases">
        <title>Complete genome of the streamlined marine actinobacterium Pontimonas salivibrio CL-TW6 adapted to coastal planktonic lifestype.</title>
        <authorList>
            <person name="Cho B.C."/>
            <person name="Hardies S.C."/>
            <person name="Jang G.I."/>
            <person name="Hwang C.Y."/>
        </authorList>
    </citation>
    <scope>NUCLEOTIDE SEQUENCE [LARGE SCALE GENOMIC DNA]</scope>
    <source>
        <strain evidence="14 15">CL-TW6</strain>
    </source>
</reference>
<dbReference type="AlphaFoldDB" id="A0A2L2BS01"/>
<dbReference type="EMBL" id="CP026923">
    <property type="protein sequence ID" value="AVG24407.1"/>
    <property type="molecule type" value="Genomic_DNA"/>
</dbReference>
<feature type="domain" description="CNNM transmembrane" evidence="13">
    <location>
        <begin position="1"/>
        <end position="203"/>
    </location>
</feature>
<evidence type="ECO:0000256" key="3">
    <source>
        <dbReference type="ARBA" id="ARBA00022475"/>
    </source>
</evidence>
<dbReference type="Gene3D" id="3.30.465.10">
    <property type="match status" value="1"/>
</dbReference>
<dbReference type="InterPro" id="IPR005170">
    <property type="entry name" value="Transptr-assoc_dom"/>
</dbReference>
<keyword evidence="7 9" id="KW-0129">CBS domain</keyword>
<dbReference type="CDD" id="cd04590">
    <property type="entry name" value="CBS_pair_CorC_HlyC_assoc"/>
    <property type="match status" value="1"/>
</dbReference>
<organism evidence="14 15">
    <name type="scientific">Pontimonas salivibrio</name>
    <dbReference type="NCBI Taxonomy" id="1159327"/>
    <lineage>
        <taxon>Bacteria</taxon>
        <taxon>Bacillati</taxon>
        <taxon>Actinomycetota</taxon>
        <taxon>Actinomycetes</taxon>
        <taxon>Micrococcales</taxon>
        <taxon>Microbacteriaceae</taxon>
        <taxon>Pontimonas</taxon>
    </lineage>
</organism>
<name>A0A2L2BS01_9MICO</name>
<evidence type="ECO:0000256" key="10">
    <source>
        <dbReference type="PROSITE-ProRule" id="PRU01193"/>
    </source>
</evidence>
<keyword evidence="3" id="KW-1003">Cell membrane</keyword>
<dbReference type="InterPro" id="IPR002550">
    <property type="entry name" value="CNNM"/>
</dbReference>
<dbReference type="RefSeq" id="WP_104913888.1">
    <property type="nucleotide sequence ID" value="NZ_CP026923.1"/>
</dbReference>
<dbReference type="InterPro" id="IPR000644">
    <property type="entry name" value="CBS_dom"/>
</dbReference>